<reference evidence="8" key="2">
    <citation type="journal article" date="2020" name="Int. J. Syst. Evol. Microbiol.">
        <title>Genomic insights into a novel species Rhodoferax aquaticus sp. nov., isolated from freshwater.</title>
        <authorList>
            <person name="Li T."/>
            <person name="Zhuo Y."/>
            <person name="Jin C.Z."/>
            <person name="Wu X."/>
            <person name="Ko S.R."/>
            <person name="Jin F.J."/>
            <person name="Ahn C.Y."/>
            <person name="Oh H.M."/>
            <person name="Lee H.G."/>
            <person name="Jin L."/>
        </authorList>
    </citation>
    <scope>NUCLEOTIDE SEQUENCE [LARGE SCALE GENOMIC DNA]</scope>
    <source>
        <strain evidence="8">Gr-4</strain>
    </source>
</reference>
<keyword evidence="2" id="KW-0488">Methylation</keyword>
<dbReference type="GO" id="GO:0004888">
    <property type="term" value="F:transmembrane signaling receptor activity"/>
    <property type="evidence" value="ECO:0007669"/>
    <property type="project" value="InterPro"/>
</dbReference>
<dbReference type="KEGG" id="rhg:EXZ61_14475"/>
<evidence type="ECO:0000313" key="8">
    <source>
        <dbReference type="Proteomes" id="UP000317365"/>
    </source>
</evidence>
<dbReference type="FunFam" id="1.10.287.950:FF:000001">
    <property type="entry name" value="Methyl-accepting chemotaxis sensory transducer"/>
    <property type="match status" value="1"/>
</dbReference>
<comment type="subcellular location">
    <subcellularLocation>
        <location evidence="1">Membrane</location>
    </subcellularLocation>
</comment>
<evidence type="ECO:0000256" key="2">
    <source>
        <dbReference type="ARBA" id="ARBA00022481"/>
    </source>
</evidence>
<protein>
    <submittedName>
        <fullName evidence="7">Methyl-accepting chemotaxis protein</fullName>
    </submittedName>
</protein>
<feature type="transmembrane region" description="Helical" evidence="5">
    <location>
        <begin position="193"/>
        <end position="212"/>
    </location>
</feature>
<reference evidence="8" key="1">
    <citation type="submission" date="2019-02" db="EMBL/GenBank/DDBJ databases">
        <title>Complete genome sequence of Rhodoferax sp. Gr-4.</title>
        <authorList>
            <person name="Jin L."/>
        </authorList>
    </citation>
    <scope>NUCLEOTIDE SEQUENCE [LARGE SCALE GENOMIC DNA]</scope>
    <source>
        <strain evidence="8">Gr-4</strain>
    </source>
</reference>
<keyword evidence="5" id="KW-0472">Membrane</keyword>
<keyword evidence="8" id="KW-1185">Reference proteome</keyword>
<dbReference type="GO" id="GO:0006935">
    <property type="term" value="P:chemotaxis"/>
    <property type="evidence" value="ECO:0007669"/>
    <property type="project" value="InterPro"/>
</dbReference>
<dbReference type="PROSITE" id="PS50111">
    <property type="entry name" value="CHEMOTAXIS_TRANSDUC_2"/>
    <property type="match status" value="1"/>
</dbReference>
<keyword evidence="5" id="KW-1133">Transmembrane helix</keyword>
<evidence type="ECO:0000259" key="6">
    <source>
        <dbReference type="PROSITE" id="PS50111"/>
    </source>
</evidence>
<dbReference type="RefSeq" id="WP_142812433.1">
    <property type="nucleotide sequence ID" value="NZ_CP036282.1"/>
</dbReference>
<evidence type="ECO:0000256" key="5">
    <source>
        <dbReference type="SAM" id="Phobius"/>
    </source>
</evidence>
<gene>
    <name evidence="7" type="ORF">EXZ61_14475</name>
</gene>
<dbReference type="InterPro" id="IPR024478">
    <property type="entry name" value="HlyB_4HB_MCP"/>
</dbReference>
<dbReference type="SMART" id="SM00283">
    <property type="entry name" value="MA"/>
    <property type="match status" value="1"/>
</dbReference>
<sequence>MKKLSIRAQLTWAFGVLASLVLLISGFAWHALNASNDNLEHFVNGVNARAALAARVRQAIDLRAIAARDLVIASTPEDLAQARYIVRKAHEDVATSLAQLKKLAEVPDVAAEARSLIANIDRIEKAYAPVALDIVDKALHDKRDEAIAKINGECRPLLAALITLTSDYAELTATHSAQDIEAAEAGFANQRNLLVGVCLVALFSAVLAGISITRSLDRSLGAEPAELNAIVDRIAHGDLAIALAVHAKDRSSVLATMARMQRSLAEVVSRVRKGSESVSTASAEIAHGSQDLSARTESQASALEQTAASMEELSAQVKHNADNALQAKQLASSASAVALRGGEVVGRVVNTMQEINESSRKIFDIISVIDGIAFQTNILAVNAAVEAARAGDEGRGFAVVASEVRALAGRSSAAAKEIKSLISASVEKVEHGTDLVDEAGTTMTEVVTSIRRVSDLVGEISAASSEQAAGVAQVGEALTQMEQTTQQNAVLVEQMAAAASSLKAQAQKLVQVVAVFKVGRIHLALSHNTSAPTRTPASPWPKSPFPAALATTMVHAKPQQILHT</sequence>
<feature type="domain" description="Methyl-accepting transducer" evidence="6">
    <location>
        <begin position="274"/>
        <end position="503"/>
    </location>
</feature>
<keyword evidence="5" id="KW-0812">Transmembrane</keyword>
<dbReference type="Proteomes" id="UP000317365">
    <property type="component" value="Chromosome"/>
</dbReference>
<dbReference type="PANTHER" id="PTHR43531:SF14">
    <property type="entry name" value="METHYL-ACCEPTING CHEMOTAXIS PROTEIN I-RELATED"/>
    <property type="match status" value="1"/>
</dbReference>
<evidence type="ECO:0000256" key="1">
    <source>
        <dbReference type="ARBA" id="ARBA00004370"/>
    </source>
</evidence>
<dbReference type="PANTHER" id="PTHR43531">
    <property type="entry name" value="PROTEIN ICFG"/>
    <property type="match status" value="1"/>
</dbReference>
<evidence type="ECO:0000256" key="3">
    <source>
        <dbReference type="ARBA" id="ARBA00029447"/>
    </source>
</evidence>
<dbReference type="Pfam" id="PF00015">
    <property type="entry name" value="MCPsignal"/>
    <property type="match status" value="1"/>
</dbReference>
<dbReference type="SUPFAM" id="SSF58104">
    <property type="entry name" value="Methyl-accepting chemotaxis protein (MCP) signaling domain"/>
    <property type="match status" value="1"/>
</dbReference>
<dbReference type="Pfam" id="PF12729">
    <property type="entry name" value="4HB_MCP_1"/>
    <property type="match status" value="1"/>
</dbReference>
<dbReference type="GO" id="GO:0005886">
    <property type="term" value="C:plasma membrane"/>
    <property type="evidence" value="ECO:0007669"/>
    <property type="project" value="TreeGrafter"/>
</dbReference>
<keyword evidence="4" id="KW-0807">Transducer</keyword>
<organism evidence="7 8">
    <name type="scientific">Rhodoferax aquaticus</name>
    <dbReference type="NCBI Taxonomy" id="2527691"/>
    <lineage>
        <taxon>Bacteria</taxon>
        <taxon>Pseudomonadati</taxon>
        <taxon>Pseudomonadota</taxon>
        <taxon>Betaproteobacteria</taxon>
        <taxon>Burkholderiales</taxon>
        <taxon>Comamonadaceae</taxon>
        <taxon>Rhodoferax</taxon>
    </lineage>
</organism>
<feature type="transmembrane region" description="Helical" evidence="5">
    <location>
        <begin position="12"/>
        <end position="32"/>
    </location>
</feature>
<name>A0A515ERM6_9BURK</name>
<dbReference type="GO" id="GO:0007165">
    <property type="term" value="P:signal transduction"/>
    <property type="evidence" value="ECO:0007669"/>
    <property type="project" value="UniProtKB-KW"/>
</dbReference>
<accession>A0A515ERM6</accession>
<dbReference type="InterPro" id="IPR051310">
    <property type="entry name" value="MCP_chemotaxis"/>
</dbReference>
<dbReference type="EMBL" id="CP036282">
    <property type="protein sequence ID" value="QDL55273.1"/>
    <property type="molecule type" value="Genomic_DNA"/>
</dbReference>
<evidence type="ECO:0000256" key="4">
    <source>
        <dbReference type="PROSITE-ProRule" id="PRU00284"/>
    </source>
</evidence>
<dbReference type="InterPro" id="IPR004089">
    <property type="entry name" value="MCPsignal_dom"/>
</dbReference>
<dbReference type="CDD" id="cd11386">
    <property type="entry name" value="MCP_signal"/>
    <property type="match status" value="1"/>
</dbReference>
<dbReference type="PRINTS" id="PR00260">
    <property type="entry name" value="CHEMTRNSDUCR"/>
</dbReference>
<dbReference type="AlphaFoldDB" id="A0A515ERM6"/>
<proteinExistence type="inferred from homology"/>
<evidence type="ECO:0000313" key="7">
    <source>
        <dbReference type="EMBL" id="QDL55273.1"/>
    </source>
</evidence>
<dbReference type="Gene3D" id="1.10.287.950">
    <property type="entry name" value="Methyl-accepting chemotaxis protein"/>
    <property type="match status" value="1"/>
</dbReference>
<comment type="similarity">
    <text evidence="3">Belongs to the methyl-accepting chemotaxis (MCP) protein family.</text>
</comment>
<dbReference type="InterPro" id="IPR004090">
    <property type="entry name" value="Chemotax_Me-accpt_rcpt"/>
</dbReference>